<evidence type="ECO:0000313" key="2">
    <source>
        <dbReference type="EMBL" id="CAF2131756.1"/>
    </source>
</evidence>
<gene>
    <name evidence="2" type="ORF">DARMORV10_A03P57870.1</name>
</gene>
<feature type="compositionally biased region" description="Basic residues" evidence="1">
    <location>
        <begin position="100"/>
        <end position="116"/>
    </location>
</feature>
<feature type="compositionally biased region" description="Basic and acidic residues" evidence="1">
    <location>
        <begin position="49"/>
        <end position="67"/>
    </location>
</feature>
<dbReference type="AlphaFoldDB" id="A0A816WNB1"/>
<feature type="region of interest" description="Disordered" evidence="1">
    <location>
        <begin position="146"/>
        <end position="176"/>
    </location>
</feature>
<organism evidence="2">
    <name type="scientific">Brassica napus</name>
    <name type="common">Rape</name>
    <dbReference type="NCBI Taxonomy" id="3708"/>
    <lineage>
        <taxon>Eukaryota</taxon>
        <taxon>Viridiplantae</taxon>
        <taxon>Streptophyta</taxon>
        <taxon>Embryophyta</taxon>
        <taxon>Tracheophyta</taxon>
        <taxon>Spermatophyta</taxon>
        <taxon>Magnoliopsida</taxon>
        <taxon>eudicotyledons</taxon>
        <taxon>Gunneridae</taxon>
        <taxon>Pentapetalae</taxon>
        <taxon>rosids</taxon>
        <taxon>malvids</taxon>
        <taxon>Brassicales</taxon>
        <taxon>Brassicaceae</taxon>
        <taxon>Brassiceae</taxon>
        <taxon>Brassica</taxon>
    </lineage>
</organism>
<accession>A0A816WNB1</accession>
<sequence>MKKREAALEKDGAEVKVKKLAVEYVTRLLLVYRENGNTPEDGNAPEDGDASKREESWERSSRWRETTPWRSWASRIGGSLGGGGGGSGGECGGGEDRRQRSGGRRQRSPRQRGKRAGRGDSVVAELGVRRRIAWWRLSAVEAKIRRRVQRRRRRRRRRKGRGMERRWIRWRRSGGD</sequence>
<proteinExistence type="predicted"/>
<dbReference type="Proteomes" id="UP001295469">
    <property type="component" value="Chromosome A03"/>
</dbReference>
<evidence type="ECO:0000256" key="1">
    <source>
        <dbReference type="SAM" id="MobiDB-lite"/>
    </source>
</evidence>
<feature type="region of interest" description="Disordered" evidence="1">
    <location>
        <begin position="32"/>
        <end position="122"/>
    </location>
</feature>
<feature type="compositionally biased region" description="Basic and acidic residues" evidence="1">
    <location>
        <begin position="161"/>
        <end position="176"/>
    </location>
</feature>
<protein>
    <submittedName>
        <fullName evidence="2">(rape) hypothetical protein</fullName>
    </submittedName>
</protein>
<reference evidence="2" key="1">
    <citation type="submission" date="2021-01" db="EMBL/GenBank/DDBJ databases">
        <authorList>
            <consortium name="Genoscope - CEA"/>
            <person name="William W."/>
        </authorList>
    </citation>
    <scope>NUCLEOTIDE SEQUENCE</scope>
</reference>
<name>A0A816WNB1_BRANA</name>
<feature type="compositionally biased region" description="Basic residues" evidence="1">
    <location>
        <begin position="146"/>
        <end position="160"/>
    </location>
</feature>
<feature type="compositionally biased region" description="Gly residues" evidence="1">
    <location>
        <begin position="78"/>
        <end position="92"/>
    </location>
</feature>
<dbReference type="EMBL" id="HG994357">
    <property type="protein sequence ID" value="CAF2131756.1"/>
    <property type="molecule type" value="Genomic_DNA"/>
</dbReference>